<name>A0A0A9DQG7_ARUDO</name>
<reference evidence="2" key="2">
    <citation type="journal article" date="2015" name="Data Brief">
        <title>Shoot transcriptome of the giant reed, Arundo donax.</title>
        <authorList>
            <person name="Barrero R.A."/>
            <person name="Guerrero F.D."/>
            <person name="Moolhuijzen P."/>
            <person name="Goolsby J.A."/>
            <person name="Tidwell J."/>
            <person name="Bellgard S.E."/>
            <person name="Bellgard M.I."/>
        </authorList>
    </citation>
    <scope>NUCLEOTIDE SEQUENCE</scope>
    <source>
        <tissue evidence="2">Shoot tissue taken approximately 20 cm above the soil surface</tissue>
    </source>
</reference>
<protein>
    <submittedName>
        <fullName evidence="2">Uncharacterized protein</fullName>
    </submittedName>
</protein>
<evidence type="ECO:0000256" key="1">
    <source>
        <dbReference type="SAM" id="MobiDB-lite"/>
    </source>
</evidence>
<feature type="region of interest" description="Disordered" evidence="1">
    <location>
        <begin position="1"/>
        <end position="35"/>
    </location>
</feature>
<proteinExistence type="predicted"/>
<feature type="compositionally biased region" description="Low complexity" evidence="1">
    <location>
        <begin position="24"/>
        <end position="35"/>
    </location>
</feature>
<reference evidence="2" key="1">
    <citation type="submission" date="2014-09" db="EMBL/GenBank/DDBJ databases">
        <authorList>
            <person name="Magalhaes I.L.F."/>
            <person name="Oliveira U."/>
            <person name="Santos F.R."/>
            <person name="Vidigal T.H.D.A."/>
            <person name="Brescovit A.D."/>
            <person name="Santos A.J."/>
        </authorList>
    </citation>
    <scope>NUCLEOTIDE SEQUENCE</scope>
    <source>
        <tissue evidence="2">Shoot tissue taken approximately 20 cm above the soil surface</tissue>
    </source>
</reference>
<dbReference type="EMBL" id="GBRH01207071">
    <property type="protein sequence ID" value="JAD90824.1"/>
    <property type="molecule type" value="Transcribed_RNA"/>
</dbReference>
<accession>A0A0A9DQG7</accession>
<evidence type="ECO:0000313" key="2">
    <source>
        <dbReference type="EMBL" id="JAD90824.1"/>
    </source>
</evidence>
<sequence length="101" mass="10455">MHEPSQHKSSPPLSQIAQTESNKSSSSSSSSSSPLLGTCLLSSSTISSLSLSSATNGCLTSRSSEATFSIFSTVFFLMNSCKACDFAIAGSLSADNFISRT</sequence>
<feature type="compositionally biased region" description="Polar residues" evidence="1">
    <location>
        <begin position="7"/>
        <end position="23"/>
    </location>
</feature>
<dbReference type="AlphaFoldDB" id="A0A0A9DQG7"/>
<organism evidence="2">
    <name type="scientific">Arundo donax</name>
    <name type="common">Giant reed</name>
    <name type="synonym">Donax arundinaceus</name>
    <dbReference type="NCBI Taxonomy" id="35708"/>
    <lineage>
        <taxon>Eukaryota</taxon>
        <taxon>Viridiplantae</taxon>
        <taxon>Streptophyta</taxon>
        <taxon>Embryophyta</taxon>
        <taxon>Tracheophyta</taxon>
        <taxon>Spermatophyta</taxon>
        <taxon>Magnoliopsida</taxon>
        <taxon>Liliopsida</taxon>
        <taxon>Poales</taxon>
        <taxon>Poaceae</taxon>
        <taxon>PACMAD clade</taxon>
        <taxon>Arundinoideae</taxon>
        <taxon>Arundineae</taxon>
        <taxon>Arundo</taxon>
    </lineage>
</organism>